<keyword evidence="3" id="KW-1185">Reference proteome</keyword>
<evidence type="ECO:0000313" key="2">
    <source>
        <dbReference type="EMBL" id="SMX29150.1"/>
    </source>
</evidence>
<dbReference type="RefSeq" id="WP_099246985.1">
    <property type="nucleotide sequence ID" value="NZ_FXXP01000002.1"/>
</dbReference>
<gene>
    <name evidence="2" type="ORF">TRP8649_03283</name>
</gene>
<evidence type="ECO:0000259" key="1">
    <source>
        <dbReference type="Pfam" id="PF21841"/>
    </source>
</evidence>
<dbReference type="AlphaFoldDB" id="A0A238JEQ0"/>
<dbReference type="Pfam" id="PF21841">
    <property type="entry name" value="DUF6900"/>
    <property type="match status" value="1"/>
</dbReference>
<organism evidence="2 3">
    <name type="scientific">Pelagimonas phthalicica</name>
    <dbReference type="NCBI Taxonomy" id="1037362"/>
    <lineage>
        <taxon>Bacteria</taxon>
        <taxon>Pseudomonadati</taxon>
        <taxon>Pseudomonadota</taxon>
        <taxon>Alphaproteobacteria</taxon>
        <taxon>Rhodobacterales</taxon>
        <taxon>Roseobacteraceae</taxon>
        <taxon>Pelagimonas</taxon>
    </lineage>
</organism>
<dbReference type="Proteomes" id="UP000225972">
    <property type="component" value="Unassembled WGS sequence"/>
</dbReference>
<proteinExistence type="predicted"/>
<dbReference type="InterPro" id="IPR054195">
    <property type="entry name" value="DUF6900"/>
</dbReference>
<protein>
    <recommendedName>
        <fullName evidence="1">DUF6900 domain-containing protein</fullName>
    </recommendedName>
</protein>
<feature type="domain" description="DUF6900" evidence="1">
    <location>
        <begin position="2"/>
        <end position="50"/>
    </location>
</feature>
<sequence>MEQLIAEIAEKHLRLETLEEQKSDRLDFKEHAVWNIKAALEAAYAAGAASTKLEAVTRQGK</sequence>
<evidence type="ECO:0000313" key="3">
    <source>
        <dbReference type="Proteomes" id="UP000225972"/>
    </source>
</evidence>
<dbReference type="OrthoDB" id="7778819at2"/>
<reference evidence="3" key="1">
    <citation type="submission" date="2017-05" db="EMBL/GenBank/DDBJ databases">
        <authorList>
            <person name="Rodrigo-Torres L."/>
            <person name="Arahal R. D."/>
            <person name="Lucena T."/>
        </authorList>
    </citation>
    <scope>NUCLEOTIDE SEQUENCE [LARGE SCALE GENOMIC DNA]</scope>
    <source>
        <strain evidence="3">CECT 8649</strain>
    </source>
</reference>
<dbReference type="EMBL" id="FXXP01000002">
    <property type="protein sequence ID" value="SMX29150.1"/>
    <property type="molecule type" value="Genomic_DNA"/>
</dbReference>
<accession>A0A238JEQ0</accession>
<name>A0A238JEQ0_9RHOB</name>